<dbReference type="AlphaFoldDB" id="A0AAW0ALV3"/>
<organism evidence="1 2">
    <name type="scientific">Favolaschia claudopus</name>
    <dbReference type="NCBI Taxonomy" id="2862362"/>
    <lineage>
        <taxon>Eukaryota</taxon>
        <taxon>Fungi</taxon>
        <taxon>Dikarya</taxon>
        <taxon>Basidiomycota</taxon>
        <taxon>Agaricomycotina</taxon>
        <taxon>Agaricomycetes</taxon>
        <taxon>Agaricomycetidae</taxon>
        <taxon>Agaricales</taxon>
        <taxon>Marasmiineae</taxon>
        <taxon>Mycenaceae</taxon>
        <taxon>Favolaschia</taxon>
    </lineage>
</organism>
<gene>
    <name evidence="1" type="ORF">R3P38DRAFT_2788041</name>
</gene>
<comment type="caution">
    <text evidence="1">The sequence shown here is derived from an EMBL/GenBank/DDBJ whole genome shotgun (WGS) entry which is preliminary data.</text>
</comment>
<sequence>MEASTVGEYMKASVALGLKFEYFYRGASSCSVSARCECVALMPISWRTDLASPQRYWAHAVSQSPVVAYRLFAQGSSCLSKLVSKPIHLASLLRVTFRSASIRAPDVKLLCSYSGQAFPPQYRMGSVLLLCLSGSGNRVHQRIHRLGHAQTNSRMKGYSTHPSSPHFGSIPTLPTLALKLVINVESMYTLLAPNLKAFPDILHRFRQAHVSVPSSLYDSCPPLQSQASSPPSHLSCPKGASGFIASRNDVPADDITMGTYLRLGADATARVHLVWFLTDVPTRSSSCPRIGAGASSLDATGLPLVSGTGFEVGRADTGYNACVNALGTIHSSSTLFVPCEKGAAAATYCLRPSFVVVVRSMVEGCEVGIDPPLIAYLEEETVAREEGTPVLEMSRTIGLNSRMQNASTFTMYPMCGLSRSGLCAGPKLDFSTPTTSTELASTCYPIGGASC</sequence>
<protein>
    <submittedName>
        <fullName evidence="1">Uncharacterized protein</fullName>
    </submittedName>
</protein>
<dbReference type="Proteomes" id="UP001362999">
    <property type="component" value="Unassembled WGS sequence"/>
</dbReference>
<evidence type="ECO:0000313" key="1">
    <source>
        <dbReference type="EMBL" id="KAK7013770.1"/>
    </source>
</evidence>
<keyword evidence="2" id="KW-1185">Reference proteome</keyword>
<accession>A0AAW0ALV3</accession>
<proteinExistence type="predicted"/>
<reference evidence="1 2" key="1">
    <citation type="journal article" date="2024" name="J Genomics">
        <title>Draft genome sequencing and assembly of Favolaschia claudopus CIRM-BRFM 2984 isolated from oak limbs.</title>
        <authorList>
            <person name="Navarro D."/>
            <person name="Drula E."/>
            <person name="Chaduli D."/>
            <person name="Cazenave R."/>
            <person name="Ahrendt S."/>
            <person name="Wang J."/>
            <person name="Lipzen A."/>
            <person name="Daum C."/>
            <person name="Barry K."/>
            <person name="Grigoriev I.V."/>
            <person name="Favel A."/>
            <person name="Rosso M.N."/>
            <person name="Martin F."/>
        </authorList>
    </citation>
    <scope>NUCLEOTIDE SEQUENCE [LARGE SCALE GENOMIC DNA]</scope>
    <source>
        <strain evidence="1 2">CIRM-BRFM 2984</strain>
    </source>
</reference>
<evidence type="ECO:0000313" key="2">
    <source>
        <dbReference type="Proteomes" id="UP001362999"/>
    </source>
</evidence>
<dbReference type="EMBL" id="JAWWNJ010000058">
    <property type="protein sequence ID" value="KAK7013770.1"/>
    <property type="molecule type" value="Genomic_DNA"/>
</dbReference>
<name>A0AAW0ALV3_9AGAR</name>